<dbReference type="Pfam" id="PF00632">
    <property type="entry name" value="HECT"/>
    <property type="match status" value="1"/>
</dbReference>
<proteinExistence type="predicted"/>
<dbReference type="PANTHER" id="PTHR45700:SF6">
    <property type="entry name" value="E3 UBIQUITIN-PROTEIN LIGASE UPL6"/>
    <property type="match status" value="1"/>
</dbReference>
<evidence type="ECO:0000256" key="6">
    <source>
        <dbReference type="SAM" id="MobiDB-lite"/>
    </source>
</evidence>
<comment type="caution">
    <text evidence="8">The sequence shown here is derived from an EMBL/GenBank/DDBJ whole genome shotgun (WGS) entry which is preliminary data.</text>
</comment>
<dbReference type="PANTHER" id="PTHR45700">
    <property type="entry name" value="UBIQUITIN-PROTEIN LIGASE E3C"/>
    <property type="match status" value="1"/>
</dbReference>
<dbReference type="EMBL" id="JBBNAF010000009">
    <property type="protein sequence ID" value="KAK9113661.1"/>
    <property type="molecule type" value="Genomic_DNA"/>
</dbReference>
<dbReference type="AlphaFoldDB" id="A0AAP0IDY0"/>
<evidence type="ECO:0000256" key="1">
    <source>
        <dbReference type="ARBA" id="ARBA00000885"/>
    </source>
</evidence>
<evidence type="ECO:0000256" key="4">
    <source>
        <dbReference type="ARBA" id="ARBA00022786"/>
    </source>
</evidence>
<dbReference type="InterPro" id="IPR035983">
    <property type="entry name" value="Hect_E3_ubiquitin_ligase"/>
</dbReference>
<comment type="catalytic activity">
    <reaction evidence="1">
        <text>S-ubiquitinyl-[E2 ubiquitin-conjugating enzyme]-L-cysteine + [acceptor protein]-L-lysine = [E2 ubiquitin-conjugating enzyme]-L-cysteine + N(6)-ubiquitinyl-[acceptor protein]-L-lysine.</text>
        <dbReference type="EC" id="2.3.2.26"/>
    </reaction>
</comment>
<gene>
    <name evidence="8" type="ORF">Syun_020458</name>
</gene>
<evidence type="ECO:0000259" key="7">
    <source>
        <dbReference type="PROSITE" id="PS50237"/>
    </source>
</evidence>
<dbReference type="EC" id="2.3.2.26" evidence="2"/>
<dbReference type="SUPFAM" id="SSF56204">
    <property type="entry name" value="Hect, E3 ligase catalytic domain"/>
    <property type="match status" value="1"/>
</dbReference>
<organism evidence="8 9">
    <name type="scientific">Stephania yunnanensis</name>
    <dbReference type="NCBI Taxonomy" id="152371"/>
    <lineage>
        <taxon>Eukaryota</taxon>
        <taxon>Viridiplantae</taxon>
        <taxon>Streptophyta</taxon>
        <taxon>Embryophyta</taxon>
        <taxon>Tracheophyta</taxon>
        <taxon>Spermatophyta</taxon>
        <taxon>Magnoliopsida</taxon>
        <taxon>Ranunculales</taxon>
        <taxon>Menispermaceae</taxon>
        <taxon>Menispermoideae</taxon>
        <taxon>Cissampelideae</taxon>
        <taxon>Stephania</taxon>
    </lineage>
</organism>
<keyword evidence="4 5" id="KW-0833">Ubl conjugation pathway</keyword>
<evidence type="ECO:0000256" key="5">
    <source>
        <dbReference type="PROSITE-ProRule" id="PRU00104"/>
    </source>
</evidence>
<dbReference type="GO" id="GO:0006511">
    <property type="term" value="P:ubiquitin-dependent protein catabolic process"/>
    <property type="evidence" value="ECO:0007669"/>
    <property type="project" value="TreeGrafter"/>
</dbReference>
<keyword evidence="3" id="KW-0808">Transferase</keyword>
<keyword evidence="9" id="KW-1185">Reference proteome</keyword>
<dbReference type="InterPro" id="IPR000569">
    <property type="entry name" value="HECT_dom"/>
</dbReference>
<dbReference type="InterPro" id="IPR044611">
    <property type="entry name" value="E3A/B/C-like"/>
</dbReference>
<evidence type="ECO:0000313" key="8">
    <source>
        <dbReference type="EMBL" id="KAK9113661.1"/>
    </source>
</evidence>
<dbReference type="PROSITE" id="PS50237">
    <property type="entry name" value="HECT"/>
    <property type="match status" value="1"/>
</dbReference>
<name>A0AAP0IDY0_9MAGN</name>
<sequence length="609" mass="70042">MYRARNVVYGLGSLGRKKRRYADPGASTSQMPDMVKRAEFNVVAEQLRKVMEFMHQHLRMNMDETGLSRQQQPPPPPPPHDQQQPPQIDHIDPPQQGDNVERETQELLTRDEQLAHFDHYQGLVASLLEIDYHCTNLDYALEMWRLLDPEAHLISLKELMDREKPLSLKDIRMLIVLLRQALWQLLWIFPSKPSTSRNSIVNVTSYKRLSFHTIQHKVSIATSELLMRVCENLMALLDIISLQDWNNRRQFTPHDDFHAQEAIDECFVSQVMYRTSNQYFVIVNNEYGEQTEEELLPGGKDIRVTNENVVTYIHLIANHRLNFQNVAISVGGWFFDRVGVSAIDCPYPCDNTCHNLVFKGFFSWYQAMIMKKLCHATARQLFVCLIRDFISHAVFDWATRLKNDLNFGLMPELFSFYDAKLSVKFGDFLLSRACVALASLRNTEGVLARGGEVFNPENLNCARELAASHGIYGEKHDRFFFNVGNYIPISPVRDDVSAAYKKGMEWKAEKKEKKKNELTLMRYMKVEAEIVQIEEDDVPVAISNEVSKSLISVLVIGASSGGSFTSACRAENTRMAHSENVPFVLYFVQDRPLPRECREYITCVLENTG</sequence>
<comment type="caution">
    <text evidence="5">Lacks conserved residue(s) required for the propagation of feature annotation.</text>
</comment>
<feature type="region of interest" description="Disordered" evidence="6">
    <location>
        <begin position="65"/>
        <end position="102"/>
    </location>
</feature>
<reference evidence="8 9" key="1">
    <citation type="submission" date="2024-01" db="EMBL/GenBank/DDBJ databases">
        <title>Genome assemblies of Stephania.</title>
        <authorList>
            <person name="Yang L."/>
        </authorList>
    </citation>
    <scope>NUCLEOTIDE SEQUENCE [LARGE SCALE GENOMIC DNA]</scope>
    <source>
        <strain evidence="8">YNDBR</strain>
        <tissue evidence="8">Leaf</tissue>
    </source>
</reference>
<feature type="compositionally biased region" description="Low complexity" evidence="6">
    <location>
        <begin position="81"/>
        <end position="96"/>
    </location>
</feature>
<evidence type="ECO:0000256" key="3">
    <source>
        <dbReference type="ARBA" id="ARBA00022679"/>
    </source>
</evidence>
<dbReference type="Proteomes" id="UP001420932">
    <property type="component" value="Unassembled WGS sequence"/>
</dbReference>
<evidence type="ECO:0000313" key="9">
    <source>
        <dbReference type="Proteomes" id="UP001420932"/>
    </source>
</evidence>
<dbReference type="GO" id="GO:0061630">
    <property type="term" value="F:ubiquitin protein ligase activity"/>
    <property type="evidence" value="ECO:0007669"/>
    <property type="project" value="UniProtKB-EC"/>
</dbReference>
<feature type="domain" description="HECT" evidence="7">
    <location>
        <begin position="280"/>
        <end position="322"/>
    </location>
</feature>
<protein>
    <recommendedName>
        <fullName evidence="2">HECT-type E3 ubiquitin transferase</fullName>
        <ecNumber evidence="2">2.3.2.26</ecNumber>
    </recommendedName>
</protein>
<dbReference type="GO" id="GO:0000209">
    <property type="term" value="P:protein polyubiquitination"/>
    <property type="evidence" value="ECO:0007669"/>
    <property type="project" value="InterPro"/>
</dbReference>
<accession>A0AAP0IDY0</accession>
<evidence type="ECO:0000256" key="2">
    <source>
        <dbReference type="ARBA" id="ARBA00012485"/>
    </source>
</evidence>
<dbReference type="Gene3D" id="3.30.2160.10">
    <property type="entry name" value="Hect, E3 ligase catalytic domain"/>
    <property type="match status" value="1"/>
</dbReference>